<dbReference type="InterPro" id="IPR015421">
    <property type="entry name" value="PyrdxlP-dep_Trfase_major"/>
</dbReference>
<dbReference type="PANTHER" id="PTHR11773:SF1">
    <property type="entry name" value="GLYCINE DEHYDROGENASE (DECARBOXYLATING), MITOCHONDRIAL"/>
    <property type="match status" value="1"/>
</dbReference>
<evidence type="ECO:0000256" key="1">
    <source>
        <dbReference type="ARBA" id="ARBA00003788"/>
    </source>
</evidence>
<reference evidence="6 8" key="2">
    <citation type="submission" date="2022-12" db="EMBL/GenBank/DDBJ databases">
        <authorList>
            <person name="Ruckert C."/>
            <person name="Busche T."/>
            <person name="Kalinowski J."/>
            <person name="Wittmann C."/>
        </authorList>
    </citation>
    <scope>NUCLEOTIDE SEQUENCE [LARGE SCALE GENOMIC DNA]</scope>
    <source>
        <strain evidence="6 8">DSM 40555</strain>
    </source>
</reference>
<dbReference type="GO" id="GO:0005829">
    <property type="term" value="C:cytosol"/>
    <property type="evidence" value="ECO:0007669"/>
    <property type="project" value="TreeGrafter"/>
</dbReference>
<dbReference type="InterPro" id="IPR020581">
    <property type="entry name" value="GDC_P"/>
</dbReference>
<dbReference type="InterPro" id="IPR015424">
    <property type="entry name" value="PyrdxlP-dep_Trfase"/>
</dbReference>
<dbReference type="EMBL" id="BLIP01000003">
    <property type="protein sequence ID" value="GFE26998.1"/>
    <property type="molecule type" value="Genomic_DNA"/>
</dbReference>
<name>A0A640TTR3_STRNI</name>
<dbReference type="PANTHER" id="PTHR11773">
    <property type="entry name" value="GLYCINE DEHYDROGENASE, DECARBOXYLATING"/>
    <property type="match status" value="1"/>
</dbReference>
<accession>A0A640TTR3</accession>
<dbReference type="Gene3D" id="3.40.640.10">
    <property type="entry name" value="Type I PLP-dependent aspartate aminotransferase-like (Major domain)"/>
    <property type="match status" value="1"/>
</dbReference>
<dbReference type="GO" id="GO:0019464">
    <property type="term" value="P:glycine decarboxylation via glycine cleavage system"/>
    <property type="evidence" value="ECO:0007669"/>
    <property type="project" value="TreeGrafter"/>
</dbReference>
<evidence type="ECO:0000256" key="3">
    <source>
        <dbReference type="SAM" id="MobiDB-lite"/>
    </source>
</evidence>
<evidence type="ECO:0000313" key="5">
    <source>
        <dbReference type="EMBL" id="GFE26998.1"/>
    </source>
</evidence>
<dbReference type="RefSeq" id="WP_159491512.1">
    <property type="nucleotide sequence ID" value="NZ_BLIP01000003.1"/>
</dbReference>
<evidence type="ECO:0000313" key="8">
    <source>
        <dbReference type="Proteomes" id="UP001210609"/>
    </source>
</evidence>
<keyword evidence="8" id="KW-1185">Reference proteome</keyword>
<dbReference type="GO" id="GO:0030170">
    <property type="term" value="F:pyridoxal phosphate binding"/>
    <property type="evidence" value="ECO:0007669"/>
    <property type="project" value="TreeGrafter"/>
</dbReference>
<dbReference type="InterPro" id="IPR049316">
    <property type="entry name" value="GDC-P_C"/>
</dbReference>
<dbReference type="GO" id="GO:0016594">
    <property type="term" value="F:glycine binding"/>
    <property type="evidence" value="ECO:0007669"/>
    <property type="project" value="TreeGrafter"/>
</dbReference>
<dbReference type="Proteomes" id="UP001210609">
    <property type="component" value="Chromosome"/>
</dbReference>
<comment type="function">
    <text evidence="1">The glycine cleavage system catalyzes the degradation of glycine. The P protein binds the alpha-amino group of glycine through its pyridoxal phosphate cofactor; CO(2) is released and the remaining methylamine moiety is then transferred to the lipoamide cofactor of the H protein.</text>
</comment>
<reference evidence="5 7" key="1">
    <citation type="submission" date="2019-12" db="EMBL/GenBank/DDBJ databases">
        <title>Whole genome shotgun sequence of Streptomyces libani subsp. libani NBRC 13452.</title>
        <authorList>
            <person name="Ichikawa N."/>
            <person name="Kimura A."/>
            <person name="Kitahashi Y."/>
            <person name="Komaki H."/>
            <person name="Tamura T."/>
        </authorList>
    </citation>
    <scope>NUCLEOTIDE SEQUENCE [LARGE SCALE GENOMIC DNA]</scope>
    <source>
        <strain evidence="5 7">NBRC 13452</strain>
    </source>
</reference>
<evidence type="ECO:0000256" key="2">
    <source>
        <dbReference type="ARBA" id="ARBA00022898"/>
    </source>
</evidence>
<feature type="region of interest" description="Disordered" evidence="3">
    <location>
        <begin position="136"/>
        <end position="161"/>
    </location>
</feature>
<dbReference type="EMBL" id="CP114202">
    <property type="protein sequence ID" value="WAU01101.1"/>
    <property type="molecule type" value="Genomic_DNA"/>
</dbReference>
<dbReference type="GO" id="GO:0004375">
    <property type="term" value="F:glycine dehydrogenase (decarboxylating) activity"/>
    <property type="evidence" value="ECO:0007669"/>
    <property type="project" value="InterPro"/>
</dbReference>
<dbReference type="AlphaFoldDB" id="A0A640TTR3"/>
<evidence type="ECO:0000313" key="6">
    <source>
        <dbReference type="EMBL" id="WAU01101.1"/>
    </source>
</evidence>
<protein>
    <recommendedName>
        <fullName evidence="4">Glycine dehydrogenase C-terminal domain-containing protein</fullName>
    </recommendedName>
</protein>
<dbReference type="Proteomes" id="UP000429552">
    <property type="component" value="Unassembled WGS sequence"/>
</dbReference>
<proteinExistence type="predicted"/>
<evidence type="ECO:0000259" key="4">
    <source>
        <dbReference type="Pfam" id="PF21478"/>
    </source>
</evidence>
<keyword evidence="2" id="KW-0663">Pyridoxal phosphate</keyword>
<gene>
    <name evidence="5" type="ORF">Sliba_74510</name>
    <name evidence="6" type="ORF">STRLI_007411</name>
</gene>
<feature type="domain" description="Glycine dehydrogenase C-terminal" evidence="4">
    <location>
        <begin position="107"/>
        <end position="142"/>
    </location>
</feature>
<organism evidence="5 7">
    <name type="scientific">Streptomyces nigrescens</name>
    <dbReference type="NCBI Taxonomy" id="1920"/>
    <lineage>
        <taxon>Bacteria</taxon>
        <taxon>Bacillati</taxon>
        <taxon>Actinomycetota</taxon>
        <taxon>Actinomycetes</taxon>
        <taxon>Kitasatosporales</taxon>
        <taxon>Streptomycetaceae</taxon>
        <taxon>Streptomyces</taxon>
    </lineage>
</organism>
<dbReference type="GO" id="GO:0005960">
    <property type="term" value="C:glycine cleavage complex"/>
    <property type="evidence" value="ECO:0007669"/>
    <property type="project" value="TreeGrafter"/>
</dbReference>
<sequence>MTHPDSPPDAPSHQSLAALERAAPFSVRHIGPDAEEPFRVPHGGGGPGVGPIAVREYLAPYLPSHPMHPDPAQRDGGGPVSAAPYGSTSILPITWAYIRMMGADGLTIDRFCDRMIAIRREIDKVGDAVWPKDGNPLVNAPHMAQTPARDGERPYSRNTAAYPMTTTGRNKYWPPVRRVDGAHGDRNLLCSCPSIDAHES</sequence>
<dbReference type="Pfam" id="PF21478">
    <property type="entry name" value="GcvP2_C"/>
    <property type="match status" value="1"/>
</dbReference>
<dbReference type="SUPFAM" id="SSF53383">
    <property type="entry name" value="PLP-dependent transferases"/>
    <property type="match status" value="1"/>
</dbReference>
<evidence type="ECO:0000313" key="7">
    <source>
        <dbReference type="Proteomes" id="UP000429552"/>
    </source>
</evidence>